<dbReference type="InterPro" id="IPR021321">
    <property type="entry name" value="DUF2922"/>
</dbReference>
<name>A0A1M5T7M2_9FIRM</name>
<reference evidence="2" key="1">
    <citation type="submission" date="2016-11" db="EMBL/GenBank/DDBJ databases">
        <authorList>
            <person name="Varghese N."/>
            <person name="Submissions S."/>
        </authorList>
    </citation>
    <scope>NUCLEOTIDE SEQUENCE [LARGE SCALE GENOMIC DNA]</scope>
    <source>
        <strain evidence="2">DSM 2635</strain>
    </source>
</reference>
<keyword evidence="2" id="KW-1185">Reference proteome</keyword>
<evidence type="ECO:0000313" key="2">
    <source>
        <dbReference type="Proteomes" id="UP000243255"/>
    </source>
</evidence>
<protein>
    <recommendedName>
        <fullName evidence="3">DUF2922 domain-containing protein</fullName>
    </recommendedName>
</protein>
<dbReference type="RefSeq" id="WP_073127695.1">
    <property type="nucleotide sequence ID" value="NZ_BAABCH010000068.1"/>
</dbReference>
<dbReference type="STRING" id="1121321.SAMN04488530_15311"/>
<dbReference type="OrthoDB" id="9795264at2"/>
<organism evidence="1 2">
    <name type="scientific">Asaccharospora irregularis DSM 2635</name>
    <dbReference type="NCBI Taxonomy" id="1121321"/>
    <lineage>
        <taxon>Bacteria</taxon>
        <taxon>Bacillati</taxon>
        <taxon>Bacillota</taxon>
        <taxon>Clostridia</taxon>
        <taxon>Peptostreptococcales</taxon>
        <taxon>Peptostreptococcaceae</taxon>
        <taxon>Asaccharospora</taxon>
    </lineage>
</organism>
<dbReference type="Pfam" id="PF11148">
    <property type="entry name" value="DUF2922"/>
    <property type="match status" value="1"/>
</dbReference>
<dbReference type="Proteomes" id="UP000243255">
    <property type="component" value="Unassembled WGS sequence"/>
</dbReference>
<proteinExistence type="predicted"/>
<dbReference type="AlphaFoldDB" id="A0A1M5T7M2"/>
<dbReference type="EMBL" id="FQWX01000053">
    <property type="protein sequence ID" value="SHH46714.1"/>
    <property type="molecule type" value="Genomic_DNA"/>
</dbReference>
<evidence type="ECO:0008006" key="3">
    <source>
        <dbReference type="Google" id="ProtNLM"/>
    </source>
</evidence>
<gene>
    <name evidence="1" type="ORF">SAMN04488530_15311</name>
</gene>
<accession>A0A1M5T7M2</accession>
<evidence type="ECO:0000313" key="1">
    <source>
        <dbReference type="EMBL" id="SHH46714.1"/>
    </source>
</evidence>
<sequence length="75" mass="8169">MDVKTKLVMVFKTSSDKQVSFSIEDPKDSLTEQEIKSAMELIVSQNIFAPNGSTLASAVGAKIVKTDTTDYDLVI</sequence>